<dbReference type="STRING" id="619805.SAMN05660477_01679"/>
<accession>A0A1T5EWM3</accession>
<proteinExistence type="predicted"/>
<dbReference type="OrthoDB" id="1452008at2"/>
<feature type="signal peptide" evidence="1">
    <location>
        <begin position="1"/>
        <end position="23"/>
    </location>
</feature>
<reference evidence="2 3" key="1">
    <citation type="submission" date="2017-02" db="EMBL/GenBank/DDBJ databases">
        <authorList>
            <person name="Peterson S.W."/>
        </authorList>
    </citation>
    <scope>NUCLEOTIDE SEQUENCE [LARGE SCALE GENOMIC DNA]</scope>
    <source>
        <strain evidence="2 3">DSM 22323</strain>
    </source>
</reference>
<organism evidence="2 3">
    <name type="scientific">Soonwooa buanensis</name>
    <dbReference type="NCBI Taxonomy" id="619805"/>
    <lineage>
        <taxon>Bacteria</taxon>
        <taxon>Pseudomonadati</taxon>
        <taxon>Bacteroidota</taxon>
        <taxon>Flavobacteriia</taxon>
        <taxon>Flavobacteriales</taxon>
        <taxon>Weeksellaceae</taxon>
        <taxon>Chryseobacterium group</taxon>
        <taxon>Soonwooa</taxon>
    </lineage>
</organism>
<sequence length="112" mass="12990">MKLSRIFKFFIFSLLFATISVFGNSNVSKTPDAILYAVDTIVPEFCQHSDNEQDIFSANRTIPKVSKKIIYLENFYFDFLEVESDCNLTFITNDSPRLRCGVKSFLHLLQLY</sequence>
<keyword evidence="3" id="KW-1185">Reference proteome</keyword>
<dbReference type="AlphaFoldDB" id="A0A1T5EWM3"/>
<evidence type="ECO:0000313" key="2">
    <source>
        <dbReference type="EMBL" id="SKB88364.1"/>
    </source>
</evidence>
<gene>
    <name evidence="2" type="ORF">SAMN05660477_01679</name>
</gene>
<dbReference type="EMBL" id="FUYZ01000004">
    <property type="protein sequence ID" value="SKB88364.1"/>
    <property type="molecule type" value="Genomic_DNA"/>
</dbReference>
<feature type="chain" id="PRO_5012007232" evidence="1">
    <location>
        <begin position="24"/>
        <end position="112"/>
    </location>
</feature>
<evidence type="ECO:0000313" key="3">
    <source>
        <dbReference type="Proteomes" id="UP000191112"/>
    </source>
</evidence>
<keyword evidence="1" id="KW-0732">Signal</keyword>
<name>A0A1T5EWM3_9FLAO</name>
<dbReference type="Proteomes" id="UP000191112">
    <property type="component" value="Unassembled WGS sequence"/>
</dbReference>
<evidence type="ECO:0000256" key="1">
    <source>
        <dbReference type="SAM" id="SignalP"/>
    </source>
</evidence>
<dbReference type="RefSeq" id="WP_079666916.1">
    <property type="nucleotide sequence ID" value="NZ_FUYZ01000004.1"/>
</dbReference>
<protein>
    <submittedName>
        <fullName evidence="2">Uncharacterized protein</fullName>
    </submittedName>
</protein>